<comment type="caution">
    <text evidence="2">The sequence shown here is derived from an EMBL/GenBank/DDBJ whole genome shotgun (WGS) entry which is preliminary data.</text>
</comment>
<dbReference type="AlphaFoldDB" id="A0AAX0VN40"/>
<dbReference type="GO" id="GO:0046464">
    <property type="term" value="P:acylglycerol catabolic process"/>
    <property type="evidence" value="ECO:0007669"/>
    <property type="project" value="TreeGrafter"/>
</dbReference>
<proteinExistence type="predicted"/>
<reference evidence="2 3" key="1">
    <citation type="submission" date="2017-12" db="EMBL/GenBank/DDBJ databases">
        <title>Phylogenetic diversity of female urinary microbiome.</title>
        <authorList>
            <person name="Thomas-White K."/>
            <person name="Wolfe A.J."/>
        </authorList>
    </citation>
    <scope>NUCLEOTIDE SEQUENCE [LARGE SCALE GENOMIC DNA]</scope>
    <source>
        <strain evidence="2 3">UMB0038</strain>
    </source>
</reference>
<name>A0AAX0VN40_MICLU</name>
<evidence type="ECO:0000313" key="3">
    <source>
        <dbReference type="Proteomes" id="UP000234847"/>
    </source>
</evidence>
<dbReference type="EMBL" id="PKJT01000001">
    <property type="protein sequence ID" value="PKZ83558.1"/>
    <property type="molecule type" value="Genomic_DNA"/>
</dbReference>
<dbReference type="Pfam" id="PF12697">
    <property type="entry name" value="Abhydrolase_6"/>
    <property type="match status" value="1"/>
</dbReference>
<dbReference type="GO" id="GO:0047372">
    <property type="term" value="F:monoacylglycerol lipase activity"/>
    <property type="evidence" value="ECO:0007669"/>
    <property type="project" value="TreeGrafter"/>
</dbReference>
<dbReference type="InterPro" id="IPR050266">
    <property type="entry name" value="AB_hydrolase_sf"/>
</dbReference>
<dbReference type="SUPFAM" id="SSF53474">
    <property type="entry name" value="alpha/beta-Hydrolases"/>
    <property type="match status" value="1"/>
</dbReference>
<dbReference type="InterPro" id="IPR029058">
    <property type="entry name" value="AB_hydrolase_fold"/>
</dbReference>
<evidence type="ECO:0000259" key="1">
    <source>
        <dbReference type="Pfam" id="PF12697"/>
    </source>
</evidence>
<accession>A0AAX0VN40</accession>
<dbReference type="Gene3D" id="3.40.50.1820">
    <property type="entry name" value="alpha/beta hydrolase"/>
    <property type="match status" value="1"/>
</dbReference>
<protein>
    <submittedName>
        <fullName evidence="2">Alpha/beta hydrolase</fullName>
    </submittedName>
</protein>
<dbReference type="GO" id="GO:0016020">
    <property type="term" value="C:membrane"/>
    <property type="evidence" value="ECO:0007669"/>
    <property type="project" value="TreeGrafter"/>
</dbReference>
<organism evidence="2 3">
    <name type="scientific">Micrococcus luteus</name>
    <name type="common">Micrococcus lysodeikticus</name>
    <dbReference type="NCBI Taxonomy" id="1270"/>
    <lineage>
        <taxon>Bacteria</taxon>
        <taxon>Bacillati</taxon>
        <taxon>Actinomycetota</taxon>
        <taxon>Actinomycetes</taxon>
        <taxon>Micrococcales</taxon>
        <taxon>Micrococcaceae</taxon>
        <taxon>Micrococcus</taxon>
    </lineage>
</organism>
<gene>
    <name evidence="2" type="ORF">CYJ95_01195</name>
</gene>
<keyword evidence="2" id="KW-0378">Hydrolase</keyword>
<feature type="domain" description="AB hydrolase-1" evidence="1">
    <location>
        <begin position="60"/>
        <end position="285"/>
    </location>
</feature>
<dbReference type="Proteomes" id="UP000234847">
    <property type="component" value="Unassembled WGS sequence"/>
</dbReference>
<dbReference type="InterPro" id="IPR000073">
    <property type="entry name" value="AB_hydrolase_1"/>
</dbReference>
<evidence type="ECO:0000313" key="2">
    <source>
        <dbReference type="EMBL" id="PKZ83558.1"/>
    </source>
</evidence>
<dbReference type="PANTHER" id="PTHR43798:SF5">
    <property type="entry name" value="MONOACYLGLYCEROL LIPASE ABHD6"/>
    <property type="match status" value="1"/>
</dbReference>
<sequence>MLGNVGRVTSQVSGPIVHISVSRRSLMPLTASTVTRTVSVDGASVTCHDSVTPGELDRPLVLVHGTGGTTASHFGHLFPMMATRTRVIAVDWAPTADPAADLTVDLLVGQVRAVVDELLGPDAAFDLLGYSLGAVVAGQLAADLGRRVENLVLVAGWATTDVHQRLRNEVWRHLYATSPDALARYTAFCGLSPLALRSLTPAMLDGALASLTADEFTARQMDLNARVDVADRLSAVTARTLIVSCAEDIMVPPHHQYELLGIIDDARLTTMTSGHAFFLERPAELMQIVDLYLREPDRHPAGAIIPETHA</sequence>
<dbReference type="PANTHER" id="PTHR43798">
    <property type="entry name" value="MONOACYLGLYCEROL LIPASE"/>
    <property type="match status" value="1"/>
</dbReference>